<dbReference type="InterPro" id="IPR036915">
    <property type="entry name" value="Cyclin-like_sf"/>
</dbReference>
<dbReference type="EMBL" id="JAPWTK010000028">
    <property type="protein sequence ID" value="KAJ8956748.1"/>
    <property type="molecule type" value="Genomic_DNA"/>
</dbReference>
<feature type="domain" description="Cyclin N-terminal" evidence="1">
    <location>
        <begin position="33"/>
        <end position="132"/>
    </location>
</feature>
<evidence type="ECO:0000313" key="2">
    <source>
        <dbReference type="EMBL" id="KAJ8956748.1"/>
    </source>
</evidence>
<keyword evidence="3" id="KW-1185">Reference proteome</keyword>
<gene>
    <name evidence="2" type="ORF">NQ318_014105</name>
</gene>
<evidence type="ECO:0000259" key="1">
    <source>
        <dbReference type="Pfam" id="PF00134"/>
    </source>
</evidence>
<organism evidence="2 3">
    <name type="scientific">Aromia moschata</name>
    <dbReference type="NCBI Taxonomy" id="1265417"/>
    <lineage>
        <taxon>Eukaryota</taxon>
        <taxon>Metazoa</taxon>
        <taxon>Ecdysozoa</taxon>
        <taxon>Arthropoda</taxon>
        <taxon>Hexapoda</taxon>
        <taxon>Insecta</taxon>
        <taxon>Pterygota</taxon>
        <taxon>Neoptera</taxon>
        <taxon>Endopterygota</taxon>
        <taxon>Coleoptera</taxon>
        <taxon>Polyphaga</taxon>
        <taxon>Cucujiformia</taxon>
        <taxon>Chrysomeloidea</taxon>
        <taxon>Cerambycidae</taxon>
        <taxon>Cerambycinae</taxon>
        <taxon>Callichromatini</taxon>
        <taxon>Aromia</taxon>
    </lineage>
</organism>
<dbReference type="SUPFAM" id="SSF47954">
    <property type="entry name" value="Cyclin-like"/>
    <property type="match status" value="1"/>
</dbReference>
<dbReference type="Pfam" id="PF00134">
    <property type="entry name" value="Cyclin_N"/>
    <property type="match status" value="1"/>
</dbReference>
<protein>
    <recommendedName>
        <fullName evidence="1">Cyclin N-terminal domain-containing protein</fullName>
    </recommendedName>
</protein>
<dbReference type="Gene3D" id="1.10.472.10">
    <property type="entry name" value="Cyclin-like"/>
    <property type="match status" value="1"/>
</dbReference>
<evidence type="ECO:0000313" key="3">
    <source>
        <dbReference type="Proteomes" id="UP001162162"/>
    </source>
</evidence>
<proteinExistence type="predicted"/>
<comment type="caution">
    <text evidence="2">The sequence shown here is derived from an EMBL/GenBank/DDBJ whole genome shotgun (WGS) entry which is preliminary data.</text>
</comment>
<dbReference type="Proteomes" id="UP001162162">
    <property type="component" value="Unassembled WGS sequence"/>
</dbReference>
<sequence length="257" mass="30254">MRNDSFETELVTDWINELKDKKEEYVEPILAPETVSLIKLACTTFNQDIHVLIMSIEILEEYIRRKIAKNEEIRENALTIAAIIFMASKYMGEQDLKVQYIEKFLNKMTGKTYSSNTVKLTEMEILSTLGNRLPLTTRVDDLNTFVTKYEKECRVKVSIRLLCLDILEVLYLTREKWFFELKMVYIQNEEALRVFKALISSRFYLPIGILLYAFSHTNYQHSIDVESIMKELSNKMQIHVDHLNILVSKIHEIIQLE</sequence>
<dbReference type="InterPro" id="IPR006671">
    <property type="entry name" value="Cyclin_N"/>
</dbReference>
<accession>A0AAV8Z111</accession>
<dbReference type="AlphaFoldDB" id="A0AAV8Z111"/>
<name>A0AAV8Z111_9CUCU</name>
<reference evidence="2" key="1">
    <citation type="journal article" date="2023" name="Insect Mol. Biol.">
        <title>Genome sequencing provides insights into the evolution of gene families encoding plant cell wall-degrading enzymes in longhorned beetles.</title>
        <authorList>
            <person name="Shin N.R."/>
            <person name="Okamura Y."/>
            <person name="Kirsch R."/>
            <person name="Pauchet Y."/>
        </authorList>
    </citation>
    <scope>NUCLEOTIDE SEQUENCE</scope>
    <source>
        <strain evidence="2">AMC_N1</strain>
    </source>
</reference>